<dbReference type="InterPro" id="IPR018189">
    <property type="entry name" value="Phosphoglucose_isomerase_CS"/>
</dbReference>
<evidence type="ECO:0000256" key="5">
    <source>
        <dbReference type="RuleBase" id="RU000612"/>
    </source>
</evidence>
<dbReference type="Gene3D" id="3.40.50.10490">
    <property type="entry name" value="Glucose-6-phosphate isomerase like protein, domain 1"/>
    <property type="match status" value="2"/>
</dbReference>
<dbReference type="GO" id="GO:0004347">
    <property type="term" value="F:glucose-6-phosphate isomerase activity"/>
    <property type="evidence" value="ECO:0007669"/>
    <property type="project" value="UniProtKB-EC"/>
</dbReference>
<evidence type="ECO:0000313" key="6">
    <source>
        <dbReference type="EMBL" id="BBH49613.1"/>
    </source>
</evidence>
<dbReference type="GeneID" id="88848349"/>
<dbReference type="Proteomes" id="UP000273154">
    <property type="component" value="Chromosome"/>
</dbReference>
<reference evidence="7" key="1">
    <citation type="submission" date="2018-11" db="EMBL/GenBank/DDBJ databases">
        <title>Comparative genomics of Parolsenella catena and Libanicoccus massiliensis: Reclassification of Libanicoccus massiliensis as Parolsenella massiliensis comb. nov.</title>
        <authorList>
            <person name="Sakamoto M."/>
            <person name="Ikeyama N."/>
            <person name="Murakami T."/>
            <person name="Mori H."/>
            <person name="Yuki M."/>
            <person name="Ohkuma M."/>
        </authorList>
    </citation>
    <scope>NUCLEOTIDE SEQUENCE [LARGE SCALE GENOMIC DNA]</scope>
    <source>
        <strain evidence="7">JCM 31932</strain>
    </source>
</reference>
<dbReference type="Pfam" id="PF00342">
    <property type="entry name" value="PGI"/>
    <property type="match status" value="1"/>
</dbReference>
<dbReference type="SUPFAM" id="SSF53697">
    <property type="entry name" value="SIS domain"/>
    <property type="match status" value="1"/>
</dbReference>
<keyword evidence="4 5" id="KW-0413">Isomerase</keyword>
<dbReference type="EMBL" id="AP019367">
    <property type="protein sequence ID" value="BBH49613.1"/>
    <property type="molecule type" value="Genomic_DNA"/>
</dbReference>
<dbReference type="UniPathway" id="UPA00109">
    <property type="reaction ID" value="UER00181"/>
</dbReference>
<dbReference type="PANTHER" id="PTHR11469">
    <property type="entry name" value="GLUCOSE-6-PHOSPHATE ISOMERASE"/>
    <property type="match status" value="1"/>
</dbReference>
<evidence type="ECO:0000256" key="4">
    <source>
        <dbReference type="ARBA" id="ARBA00023235"/>
    </source>
</evidence>
<evidence type="ECO:0000256" key="3">
    <source>
        <dbReference type="ARBA" id="ARBA00023152"/>
    </source>
</evidence>
<dbReference type="KEGG" id="pcat:Pcatena_02000"/>
<accession>A0A3G9JW54</accession>
<dbReference type="GO" id="GO:0006094">
    <property type="term" value="P:gluconeogenesis"/>
    <property type="evidence" value="ECO:0007669"/>
    <property type="project" value="UniProtKB-KW"/>
</dbReference>
<dbReference type="CDD" id="cd05016">
    <property type="entry name" value="SIS_PGI_2"/>
    <property type="match status" value="1"/>
</dbReference>
<dbReference type="GO" id="GO:0005829">
    <property type="term" value="C:cytosol"/>
    <property type="evidence" value="ECO:0007669"/>
    <property type="project" value="TreeGrafter"/>
</dbReference>
<comment type="pathway">
    <text evidence="5">Carbohydrate degradation; glycolysis; D-glyceraldehyde 3-phosphate and glycerone phosphate from D-glucose: step 2/4.</text>
</comment>
<dbReference type="GO" id="GO:0048029">
    <property type="term" value="F:monosaccharide binding"/>
    <property type="evidence" value="ECO:0007669"/>
    <property type="project" value="TreeGrafter"/>
</dbReference>
<dbReference type="GO" id="GO:0097367">
    <property type="term" value="F:carbohydrate derivative binding"/>
    <property type="evidence" value="ECO:0007669"/>
    <property type="project" value="InterPro"/>
</dbReference>
<sequence length="425" mass="47203">MLRLNEASLGARVTSDDVTRASRASGELLAQVQKGEVCYRSSLGWLHVDEWASVEQLVRIAELASRLRAETDTFVLIGVGGSNNAARAVLRALGQPDSTHQVVWAGNTLSPRALNEMLASLEGHEAVIDCVAKNFETLEPGSSFRLLRQWMSAHMDASQIARHIVCCGTPKSQLEKLCTDEGYAFTTFPPNVGGRFTAFTPVHLLALAYAGIDIHALVQGARDEERRLRQTSARPEDNAALRYAQIRHLAWEEGMRVELLSSFEPCLSGVSLWWQQLFGESEGKGDRGLLPASAQYSEDLHSLGQYVQEGTPLLMETLLDVLEARESDRLVLGGTDVADGFDYLDGMDFWDINKASFHATRAAHARRLPCPTIELERLDEHTLGELLYFFMFSCYLSARLLEVNPFNQPGVEAYKQLMFRTLRGA</sequence>
<comment type="catalytic activity">
    <reaction evidence="5">
        <text>alpha-D-glucose 6-phosphate = beta-D-fructose 6-phosphate</text>
        <dbReference type="Rhea" id="RHEA:11816"/>
        <dbReference type="ChEBI" id="CHEBI:57634"/>
        <dbReference type="ChEBI" id="CHEBI:58225"/>
        <dbReference type="EC" id="5.3.1.9"/>
    </reaction>
</comment>
<evidence type="ECO:0000256" key="1">
    <source>
        <dbReference type="ARBA" id="ARBA00011952"/>
    </source>
</evidence>
<gene>
    <name evidence="6" type="primary">pgi_2</name>
    <name evidence="6" type="ORF">Pcatena_02000</name>
</gene>
<dbReference type="AlphaFoldDB" id="A0A3G9JW54"/>
<protein>
    <recommendedName>
        <fullName evidence="1 5">Glucose-6-phosphate isomerase</fullName>
        <ecNumber evidence="1 5">5.3.1.9</ecNumber>
    </recommendedName>
</protein>
<organism evidence="6 7">
    <name type="scientific">Parolsenella catena</name>
    <dbReference type="NCBI Taxonomy" id="2003188"/>
    <lineage>
        <taxon>Bacteria</taxon>
        <taxon>Bacillati</taxon>
        <taxon>Actinomycetota</taxon>
        <taxon>Coriobacteriia</taxon>
        <taxon>Coriobacteriales</taxon>
        <taxon>Atopobiaceae</taxon>
        <taxon>Parolsenella</taxon>
    </lineage>
</organism>
<name>A0A3G9JW54_9ACTN</name>
<dbReference type="GO" id="GO:0051156">
    <property type="term" value="P:glucose 6-phosphate metabolic process"/>
    <property type="evidence" value="ECO:0007669"/>
    <property type="project" value="TreeGrafter"/>
</dbReference>
<dbReference type="RefSeq" id="WP_126420844.1">
    <property type="nucleotide sequence ID" value="NZ_AP019367.1"/>
</dbReference>
<dbReference type="PRINTS" id="PR00662">
    <property type="entry name" value="G6PISOMERASE"/>
</dbReference>
<dbReference type="EC" id="5.3.1.9" evidence="1 5"/>
<keyword evidence="7" id="KW-1185">Reference proteome</keyword>
<dbReference type="PROSITE" id="PS00174">
    <property type="entry name" value="P_GLUCOSE_ISOMERASE_2"/>
    <property type="match status" value="1"/>
</dbReference>
<evidence type="ECO:0000313" key="7">
    <source>
        <dbReference type="Proteomes" id="UP000273154"/>
    </source>
</evidence>
<evidence type="ECO:0000256" key="2">
    <source>
        <dbReference type="ARBA" id="ARBA00022432"/>
    </source>
</evidence>
<keyword evidence="3 5" id="KW-0324">Glycolysis</keyword>
<comment type="similarity">
    <text evidence="5">Belongs to the GPI family.</text>
</comment>
<dbReference type="InterPro" id="IPR001672">
    <property type="entry name" value="G6P_Isomerase"/>
</dbReference>
<dbReference type="PANTHER" id="PTHR11469:SF1">
    <property type="entry name" value="GLUCOSE-6-PHOSPHATE ISOMERASE"/>
    <property type="match status" value="1"/>
</dbReference>
<dbReference type="GO" id="GO:0006096">
    <property type="term" value="P:glycolytic process"/>
    <property type="evidence" value="ECO:0007669"/>
    <property type="project" value="UniProtKB-UniPathway"/>
</dbReference>
<keyword evidence="2 5" id="KW-0312">Gluconeogenesis</keyword>
<dbReference type="OrthoDB" id="140919at2"/>
<dbReference type="PROSITE" id="PS51463">
    <property type="entry name" value="P_GLUCOSE_ISOMERASE_3"/>
    <property type="match status" value="1"/>
</dbReference>
<proteinExistence type="inferred from homology"/>
<dbReference type="InterPro" id="IPR035482">
    <property type="entry name" value="SIS_PGI_2"/>
</dbReference>
<dbReference type="InterPro" id="IPR046348">
    <property type="entry name" value="SIS_dom_sf"/>
</dbReference>